<evidence type="ECO:0000313" key="2">
    <source>
        <dbReference type="EMBL" id="CAE7733133.1"/>
    </source>
</evidence>
<evidence type="ECO:0008006" key="4">
    <source>
        <dbReference type="Google" id="ProtNLM"/>
    </source>
</evidence>
<dbReference type="Proteomes" id="UP000649617">
    <property type="component" value="Unassembled WGS sequence"/>
</dbReference>
<keyword evidence="3" id="KW-1185">Reference proteome</keyword>
<dbReference type="OrthoDB" id="417154at2759"/>
<dbReference type="EMBL" id="CAJNIZ010045885">
    <property type="protein sequence ID" value="CAE7733133.1"/>
    <property type="molecule type" value="Genomic_DNA"/>
</dbReference>
<protein>
    <recommendedName>
        <fullName evidence="4">Secreted protein</fullName>
    </recommendedName>
</protein>
<gene>
    <name evidence="2" type="ORF">SPIL2461_LOCUS21066</name>
</gene>
<evidence type="ECO:0000256" key="1">
    <source>
        <dbReference type="SAM" id="SignalP"/>
    </source>
</evidence>
<evidence type="ECO:0000313" key="3">
    <source>
        <dbReference type="Proteomes" id="UP000649617"/>
    </source>
</evidence>
<feature type="signal peptide" evidence="1">
    <location>
        <begin position="1"/>
        <end position="18"/>
    </location>
</feature>
<comment type="caution">
    <text evidence="2">The sequence shown here is derived from an EMBL/GenBank/DDBJ whole genome shotgun (WGS) entry which is preliminary data.</text>
</comment>
<sequence length="150" mass="15834">MAGLRKVLTFLLLAGARGAVDVPARNLQDSGSPNGLIDANCIIKCPGAMTMLLDLQSFFPKDVSWQDLLGGAVMDLVGVLFQAMCKHTSVMTCMATQCVPENATTTVNDMNISFDSLAQFMPCICDACPGIQTLLASMASVAPTLQNLTS</sequence>
<accession>A0A812XH78</accession>
<keyword evidence="1" id="KW-0732">Signal</keyword>
<feature type="non-terminal residue" evidence="2">
    <location>
        <position position="150"/>
    </location>
</feature>
<organism evidence="2 3">
    <name type="scientific">Symbiodinium pilosum</name>
    <name type="common">Dinoflagellate</name>
    <dbReference type="NCBI Taxonomy" id="2952"/>
    <lineage>
        <taxon>Eukaryota</taxon>
        <taxon>Sar</taxon>
        <taxon>Alveolata</taxon>
        <taxon>Dinophyceae</taxon>
        <taxon>Suessiales</taxon>
        <taxon>Symbiodiniaceae</taxon>
        <taxon>Symbiodinium</taxon>
    </lineage>
</organism>
<feature type="chain" id="PRO_5032840948" description="Secreted protein" evidence="1">
    <location>
        <begin position="19"/>
        <end position="150"/>
    </location>
</feature>
<proteinExistence type="predicted"/>
<dbReference type="AlphaFoldDB" id="A0A812XH78"/>
<name>A0A812XH78_SYMPI</name>
<reference evidence="2" key="1">
    <citation type="submission" date="2021-02" db="EMBL/GenBank/DDBJ databases">
        <authorList>
            <person name="Dougan E. K."/>
            <person name="Rhodes N."/>
            <person name="Thang M."/>
            <person name="Chan C."/>
        </authorList>
    </citation>
    <scope>NUCLEOTIDE SEQUENCE</scope>
</reference>